<name>A0A6L7A7K0_ECOLX</name>
<proteinExistence type="predicted"/>
<sequence length="47" mass="5174">LIALSNAAQKAMFAKGLEIHLRQREMKKAVEALNDADAVMAYAVGWE</sequence>
<gene>
    <name evidence="1" type="ORF">GQM04_29985</name>
</gene>
<feature type="non-terminal residue" evidence="1">
    <location>
        <position position="1"/>
    </location>
</feature>
<comment type="caution">
    <text evidence="1">The sequence shown here is derived from an EMBL/GenBank/DDBJ whole genome shotgun (WGS) entry which is preliminary data.</text>
</comment>
<dbReference type="Proteomes" id="UP000487258">
    <property type="component" value="Unassembled WGS sequence"/>
</dbReference>
<evidence type="ECO:0000313" key="2">
    <source>
        <dbReference type="Proteomes" id="UP000487258"/>
    </source>
</evidence>
<dbReference type="EMBL" id="WTMY01000813">
    <property type="protein sequence ID" value="MWL49638.1"/>
    <property type="molecule type" value="Genomic_DNA"/>
</dbReference>
<organism evidence="1 2">
    <name type="scientific">Escherichia coli</name>
    <dbReference type="NCBI Taxonomy" id="562"/>
    <lineage>
        <taxon>Bacteria</taxon>
        <taxon>Pseudomonadati</taxon>
        <taxon>Pseudomonadota</taxon>
        <taxon>Gammaproteobacteria</taxon>
        <taxon>Enterobacterales</taxon>
        <taxon>Enterobacteriaceae</taxon>
        <taxon>Escherichia</taxon>
    </lineage>
</organism>
<reference evidence="1 2" key="1">
    <citation type="submission" date="2019-12" db="EMBL/GenBank/DDBJ databases">
        <title>Enteriobacteria Tanzani isolates_10432.</title>
        <authorList>
            <person name="Subbiah M."/>
            <person name="Call D."/>
        </authorList>
    </citation>
    <scope>NUCLEOTIDE SEQUENCE [LARGE SCALE GENOMIC DNA]</scope>
    <source>
        <strain evidence="1 2">10432wF6</strain>
    </source>
</reference>
<evidence type="ECO:0000313" key="1">
    <source>
        <dbReference type="EMBL" id="MWL49638.1"/>
    </source>
</evidence>
<protein>
    <submittedName>
        <fullName evidence="1">Phage tail protein</fullName>
    </submittedName>
</protein>
<accession>A0A6L7A7K0</accession>
<dbReference type="AlphaFoldDB" id="A0A6L7A7K0"/>